<name>A0ABD0N3R3_CIRMR</name>
<gene>
    <name evidence="4" type="ORF">M9458_049231</name>
</gene>
<evidence type="ECO:0000259" key="3">
    <source>
        <dbReference type="PROSITE" id="PS50137"/>
    </source>
</evidence>
<sequence>GSTKKRQAEQQAAKVALDQLSSILCCPTISDTEKNFKGILKECLETLGHKNPVYYTDKTAEISEEPMTTDISSDVVTSTVSIRPAEVKDLSESQSISTSARLPSCPPDSSSSASERKKPRIDCP</sequence>
<dbReference type="AlphaFoldDB" id="A0ABD0N3R3"/>
<evidence type="ECO:0000256" key="1">
    <source>
        <dbReference type="PROSITE-ProRule" id="PRU00266"/>
    </source>
</evidence>
<protein>
    <recommendedName>
        <fullName evidence="3">DRBM domain-containing protein</fullName>
    </recommendedName>
</protein>
<reference evidence="4 5" key="1">
    <citation type="submission" date="2024-05" db="EMBL/GenBank/DDBJ databases">
        <title>Genome sequencing and assembly of Indian major carp, Cirrhinus mrigala (Hamilton, 1822).</title>
        <authorList>
            <person name="Mohindra V."/>
            <person name="Chowdhury L.M."/>
            <person name="Lal K."/>
            <person name="Jena J.K."/>
        </authorList>
    </citation>
    <scope>NUCLEOTIDE SEQUENCE [LARGE SCALE GENOMIC DNA]</scope>
    <source>
        <strain evidence="4">CM1030</strain>
        <tissue evidence="4">Blood</tissue>
    </source>
</reference>
<dbReference type="Proteomes" id="UP001529510">
    <property type="component" value="Unassembled WGS sequence"/>
</dbReference>
<dbReference type="InterPro" id="IPR027897">
    <property type="entry name" value="DUF4559"/>
</dbReference>
<feature type="domain" description="DRBM" evidence="3">
    <location>
        <begin position="1"/>
        <end position="22"/>
    </location>
</feature>
<feature type="compositionally biased region" description="Basic and acidic residues" evidence="2">
    <location>
        <begin position="114"/>
        <end position="124"/>
    </location>
</feature>
<dbReference type="InterPro" id="IPR014720">
    <property type="entry name" value="dsRBD_dom"/>
</dbReference>
<keyword evidence="1" id="KW-0694">RNA-binding</keyword>
<evidence type="ECO:0000313" key="5">
    <source>
        <dbReference type="Proteomes" id="UP001529510"/>
    </source>
</evidence>
<dbReference type="EMBL" id="JAMKFB020000025">
    <property type="protein sequence ID" value="KAL0154968.1"/>
    <property type="molecule type" value="Genomic_DNA"/>
</dbReference>
<dbReference type="PANTHER" id="PTHR35083:SF3">
    <property type="entry name" value="SI:CH211-91P5.3"/>
    <property type="match status" value="1"/>
</dbReference>
<dbReference type="PANTHER" id="PTHR35083">
    <property type="entry name" value="RGD1565685 PROTEIN"/>
    <property type="match status" value="1"/>
</dbReference>
<keyword evidence="5" id="KW-1185">Reference proteome</keyword>
<comment type="caution">
    <text evidence="4">The sequence shown here is derived from an EMBL/GenBank/DDBJ whole genome shotgun (WGS) entry which is preliminary data.</text>
</comment>
<feature type="region of interest" description="Disordered" evidence="2">
    <location>
        <begin position="86"/>
        <end position="124"/>
    </location>
</feature>
<evidence type="ECO:0000313" key="4">
    <source>
        <dbReference type="EMBL" id="KAL0154968.1"/>
    </source>
</evidence>
<organism evidence="4 5">
    <name type="scientific">Cirrhinus mrigala</name>
    <name type="common">Mrigala</name>
    <dbReference type="NCBI Taxonomy" id="683832"/>
    <lineage>
        <taxon>Eukaryota</taxon>
        <taxon>Metazoa</taxon>
        <taxon>Chordata</taxon>
        <taxon>Craniata</taxon>
        <taxon>Vertebrata</taxon>
        <taxon>Euteleostomi</taxon>
        <taxon>Actinopterygii</taxon>
        <taxon>Neopterygii</taxon>
        <taxon>Teleostei</taxon>
        <taxon>Ostariophysi</taxon>
        <taxon>Cypriniformes</taxon>
        <taxon>Cyprinidae</taxon>
        <taxon>Labeoninae</taxon>
        <taxon>Labeonini</taxon>
        <taxon>Cirrhinus</taxon>
    </lineage>
</organism>
<feature type="non-terminal residue" evidence="4">
    <location>
        <position position="124"/>
    </location>
</feature>
<feature type="non-terminal residue" evidence="4">
    <location>
        <position position="1"/>
    </location>
</feature>
<evidence type="ECO:0000256" key="2">
    <source>
        <dbReference type="SAM" id="MobiDB-lite"/>
    </source>
</evidence>
<dbReference type="GO" id="GO:0003723">
    <property type="term" value="F:RNA binding"/>
    <property type="evidence" value="ECO:0007669"/>
    <property type="project" value="UniProtKB-UniRule"/>
</dbReference>
<feature type="compositionally biased region" description="Polar residues" evidence="2">
    <location>
        <begin position="92"/>
        <end position="101"/>
    </location>
</feature>
<accession>A0ABD0N3R3</accession>
<proteinExistence type="predicted"/>
<dbReference type="PROSITE" id="PS50137">
    <property type="entry name" value="DS_RBD"/>
    <property type="match status" value="1"/>
</dbReference>